<dbReference type="EMBL" id="JANPWB010000012">
    <property type="protein sequence ID" value="KAJ1115364.1"/>
    <property type="molecule type" value="Genomic_DNA"/>
</dbReference>
<comment type="caution">
    <text evidence="2">The sequence shown here is derived from an EMBL/GenBank/DDBJ whole genome shotgun (WGS) entry which is preliminary data.</text>
</comment>
<dbReference type="Proteomes" id="UP001066276">
    <property type="component" value="Chromosome 8"/>
</dbReference>
<protein>
    <submittedName>
        <fullName evidence="2">Uncharacterized protein</fullName>
    </submittedName>
</protein>
<gene>
    <name evidence="2" type="ORF">NDU88_003588</name>
</gene>
<keyword evidence="3" id="KW-1185">Reference proteome</keyword>
<feature type="compositionally biased region" description="Basic and acidic residues" evidence="1">
    <location>
        <begin position="114"/>
        <end position="123"/>
    </location>
</feature>
<accession>A0AAV7NII3</accession>
<proteinExistence type="predicted"/>
<evidence type="ECO:0000313" key="3">
    <source>
        <dbReference type="Proteomes" id="UP001066276"/>
    </source>
</evidence>
<sequence length="272" mass="29932">MEVHGSPSLFSAEENQEEAEIWAKFMAMGQANGLEWARKMVAAQGAQQQLENTGVTNTNEVQSSDSGLCLLRRESVVAPAKRKQPARAMVGNKLKGAKKDAADSNLAEGPAASQKDRGTRRTKTDILEQEVAGASGEHRLAGASRHGGDHASRAVANWTARNEPVLRPRPRSMGCRWNWGADITVPTKEVEKHKWKSKVKPEESIENWLEAFAMLSTVIMEKFPEQGPALCKYNRVIRGIYPQWGHRVAELRQGIQAKDGAGTRDGMGLPRN</sequence>
<evidence type="ECO:0000313" key="2">
    <source>
        <dbReference type="EMBL" id="KAJ1115364.1"/>
    </source>
</evidence>
<name>A0AAV7NII3_PLEWA</name>
<reference evidence="2" key="1">
    <citation type="journal article" date="2022" name="bioRxiv">
        <title>Sequencing and chromosome-scale assembly of the giantPleurodeles waltlgenome.</title>
        <authorList>
            <person name="Brown T."/>
            <person name="Elewa A."/>
            <person name="Iarovenko S."/>
            <person name="Subramanian E."/>
            <person name="Araus A.J."/>
            <person name="Petzold A."/>
            <person name="Susuki M."/>
            <person name="Suzuki K.-i.T."/>
            <person name="Hayashi T."/>
            <person name="Toyoda A."/>
            <person name="Oliveira C."/>
            <person name="Osipova E."/>
            <person name="Leigh N.D."/>
            <person name="Simon A."/>
            <person name="Yun M.H."/>
        </authorList>
    </citation>
    <scope>NUCLEOTIDE SEQUENCE</scope>
    <source>
        <strain evidence="2">20211129_DDA</strain>
        <tissue evidence="2">Liver</tissue>
    </source>
</reference>
<evidence type="ECO:0000256" key="1">
    <source>
        <dbReference type="SAM" id="MobiDB-lite"/>
    </source>
</evidence>
<feature type="region of interest" description="Disordered" evidence="1">
    <location>
        <begin position="80"/>
        <end position="123"/>
    </location>
</feature>
<dbReference type="AlphaFoldDB" id="A0AAV7NII3"/>
<organism evidence="2 3">
    <name type="scientific">Pleurodeles waltl</name>
    <name type="common">Iberian ribbed newt</name>
    <dbReference type="NCBI Taxonomy" id="8319"/>
    <lineage>
        <taxon>Eukaryota</taxon>
        <taxon>Metazoa</taxon>
        <taxon>Chordata</taxon>
        <taxon>Craniata</taxon>
        <taxon>Vertebrata</taxon>
        <taxon>Euteleostomi</taxon>
        <taxon>Amphibia</taxon>
        <taxon>Batrachia</taxon>
        <taxon>Caudata</taxon>
        <taxon>Salamandroidea</taxon>
        <taxon>Salamandridae</taxon>
        <taxon>Pleurodelinae</taxon>
        <taxon>Pleurodeles</taxon>
    </lineage>
</organism>